<dbReference type="AlphaFoldDB" id="A0A2Z7D365"/>
<evidence type="ECO:0000313" key="3">
    <source>
        <dbReference type="Proteomes" id="UP000250235"/>
    </source>
</evidence>
<keyword evidence="1" id="KW-0175">Coiled coil</keyword>
<gene>
    <name evidence="2" type="ORF">F511_19011</name>
</gene>
<accession>A0A2Z7D365</accession>
<dbReference type="EMBL" id="KQ990530">
    <property type="protein sequence ID" value="KZV53157.1"/>
    <property type="molecule type" value="Genomic_DNA"/>
</dbReference>
<evidence type="ECO:0000256" key="1">
    <source>
        <dbReference type="SAM" id="Coils"/>
    </source>
</evidence>
<name>A0A2Z7D365_9LAMI</name>
<organism evidence="2 3">
    <name type="scientific">Dorcoceras hygrometricum</name>
    <dbReference type="NCBI Taxonomy" id="472368"/>
    <lineage>
        <taxon>Eukaryota</taxon>
        <taxon>Viridiplantae</taxon>
        <taxon>Streptophyta</taxon>
        <taxon>Embryophyta</taxon>
        <taxon>Tracheophyta</taxon>
        <taxon>Spermatophyta</taxon>
        <taxon>Magnoliopsida</taxon>
        <taxon>eudicotyledons</taxon>
        <taxon>Gunneridae</taxon>
        <taxon>Pentapetalae</taxon>
        <taxon>asterids</taxon>
        <taxon>lamiids</taxon>
        <taxon>Lamiales</taxon>
        <taxon>Gesneriaceae</taxon>
        <taxon>Didymocarpoideae</taxon>
        <taxon>Trichosporeae</taxon>
        <taxon>Loxocarpinae</taxon>
        <taxon>Dorcoceras</taxon>
    </lineage>
</organism>
<protein>
    <submittedName>
        <fullName evidence="2">Spindle pole body component 110-like</fullName>
    </submittedName>
</protein>
<reference evidence="2 3" key="1">
    <citation type="journal article" date="2015" name="Proc. Natl. Acad. Sci. U.S.A.">
        <title>The resurrection genome of Boea hygrometrica: A blueprint for survival of dehydration.</title>
        <authorList>
            <person name="Xiao L."/>
            <person name="Yang G."/>
            <person name="Zhang L."/>
            <person name="Yang X."/>
            <person name="Zhao S."/>
            <person name="Ji Z."/>
            <person name="Zhou Q."/>
            <person name="Hu M."/>
            <person name="Wang Y."/>
            <person name="Chen M."/>
            <person name="Xu Y."/>
            <person name="Jin H."/>
            <person name="Xiao X."/>
            <person name="Hu G."/>
            <person name="Bao F."/>
            <person name="Hu Y."/>
            <person name="Wan P."/>
            <person name="Li L."/>
            <person name="Deng X."/>
            <person name="Kuang T."/>
            <person name="Xiang C."/>
            <person name="Zhu J.K."/>
            <person name="Oliver M.J."/>
            <person name="He Y."/>
        </authorList>
    </citation>
    <scope>NUCLEOTIDE SEQUENCE [LARGE SCALE GENOMIC DNA]</scope>
    <source>
        <strain evidence="3">cv. XS01</strain>
    </source>
</reference>
<keyword evidence="3" id="KW-1185">Reference proteome</keyword>
<dbReference type="Proteomes" id="UP000250235">
    <property type="component" value="Unassembled WGS sequence"/>
</dbReference>
<evidence type="ECO:0000313" key="2">
    <source>
        <dbReference type="EMBL" id="KZV53157.1"/>
    </source>
</evidence>
<feature type="coiled-coil region" evidence="1">
    <location>
        <begin position="5"/>
        <end position="32"/>
    </location>
</feature>
<sequence>MQAALSKLATENDELRSRYEDMLKENQRLDGIISSWTRSSASLNKLHGVMKSSGDKTGLGYDGNDSSTAETSCTAQLARKNFKNEFCKIQHGTAPRSTIC</sequence>
<proteinExistence type="predicted"/>